<evidence type="ECO:0000259" key="13">
    <source>
        <dbReference type="PROSITE" id="PS51194"/>
    </source>
</evidence>
<dbReference type="InterPro" id="IPR000629">
    <property type="entry name" value="RNA-helicase_DEAD-box_CS"/>
</dbReference>
<dbReference type="AlphaFoldDB" id="A0AAD5SV06"/>
<feature type="region of interest" description="Disordered" evidence="11">
    <location>
        <begin position="581"/>
        <end position="686"/>
    </location>
</feature>
<evidence type="ECO:0000256" key="1">
    <source>
        <dbReference type="ARBA" id="ARBA00003706"/>
    </source>
</evidence>
<dbReference type="GO" id="GO:0005524">
    <property type="term" value="F:ATP binding"/>
    <property type="evidence" value="ECO:0007669"/>
    <property type="project" value="UniProtKB-KW"/>
</dbReference>
<dbReference type="PROSITE" id="PS51194">
    <property type="entry name" value="HELICASE_CTER"/>
    <property type="match status" value="1"/>
</dbReference>
<dbReference type="EC" id="3.6.4.13" evidence="3"/>
<evidence type="ECO:0000256" key="3">
    <source>
        <dbReference type="ARBA" id="ARBA00012552"/>
    </source>
</evidence>
<evidence type="ECO:0000313" key="14">
    <source>
        <dbReference type="EMBL" id="KAJ3111397.1"/>
    </source>
</evidence>
<dbReference type="Gene3D" id="3.40.50.300">
    <property type="entry name" value="P-loop containing nucleotide triphosphate hydrolases"/>
    <property type="match status" value="2"/>
</dbReference>
<dbReference type="PROSITE" id="PS51192">
    <property type="entry name" value="HELICASE_ATP_BIND_1"/>
    <property type="match status" value="1"/>
</dbReference>
<protein>
    <recommendedName>
        <fullName evidence="3">RNA helicase</fullName>
        <ecNumber evidence="3">3.6.4.13</ecNumber>
    </recommendedName>
</protein>
<dbReference type="GO" id="GO:0005829">
    <property type="term" value="C:cytosol"/>
    <property type="evidence" value="ECO:0007669"/>
    <property type="project" value="TreeGrafter"/>
</dbReference>
<dbReference type="EMBL" id="JADGJH010001635">
    <property type="protein sequence ID" value="KAJ3111397.1"/>
    <property type="molecule type" value="Genomic_DNA"/>
</dbReference>
<dbReference type="SUPFAM" id="SSF52540">
    <property type="entry name" value="P-loop containing nucleoside triphosphate hydrolases"/>
    <property type="match status" value="1"/>
</dbReference>
<evidence type="ECO:0000256" key="9">
    <source>
        <dbReference type="ARBA" id="ARBA00047984"/>
    </source>
</evidence>
<evidence type="ECO:0000256" key="6">
    <source>
        <dbReference type="ARBA" id="ARBA00022806"/>
    </source>
</evidence>
<evidence type="ECO:0000256" key="11">
    <source>
        <dbReference type="SAM" id="MobiDB-lite"/>
    </source>
</evidence>
<comment type="catalytic activity">
    <reaction evidence="9">
        <text>ATP + H2O = ADP + phosphate + H(+)</text>
        <dbReference type="Rhea" id="RHEA:13065"/>
        <dbReference type="ChEBI" id="CHEBI:15377"/>
        <dbReference type="ChEBI" id="CHEBI:15378"/>
        <dbReference type="ChEBI" id="CHEBI:30616"/>
        <dbReference type="ChEBI" id="CHEBI:43474"/>
        <dbReference type="ChEBI" id="CHEBI:456216"/>
        <dbReference type="EC" id="3.6.4.13"/>
    </reaction>
</comment>
<keyword evidence="8" id="KW-0694">RNA-binding</keyword>
<proteinExistence type="inferred from homology"/>
<keyword evidence="7 10" id="KW-0067">ATP-binding</keyword>
<dbReference type="GO" id="GO:0003723">
    <property type="term" value="F:RNA binding"/>
    <property type="evidence" value="ECO:0007669"/>
    <property type="project" value="UniProtKB-KW"/>
</dbReference>
<evidence type="ECO:0000256" key="5">
    <source>
        <dbReference type="ARBA" id="ARBA00022801"/>
    </source>
</evidence>
<dbReference type="GO" id="GO:0016787">
    <property type="term" value="F:hydrolase activity"/>
    <property type="evidence" value="ECO:0007669"/>
    <property type="project" value="UniProtKB-KW"/>
</dbReference>
<feature type="compositionally biased region" description="Basic residues" evidence="11">
    <location>
        <begin position="656"/>
        <end position="670"/>
    </location>
</feature>
<dbReference type="PANTHER" id="PTHR47959:SF8">
    <property type="entry name" value="RNA HELICASE"/>
    <property type="match status" value="1"/>
</dbReference>
<dbReference type="PROSITE" id="PS00039">
    <property type="entry name" value="DEAD_ATP_HELICASE"/>
    <property type="match status" value="1"/>
</dbReference>
<dbReference type="Pfam" id="PF00270">
    <property type="entry name" value="DEAD"/>
    <property type="match status" value="1"/>
</dbReference>
<dbReference type="Pfam" id="PF00271">
    <property type="entry name" value="Helicase_C"/>
    <property type="match status" value="1"/>
</dbReference>
<dbReference type="InterPro" id="IPR011545">
    <property type="entry name" value="DEAD/DEAH_box_helicase_dom"/>
</dbReference>
<dbReference type="InterPro" id="IPR001650">
    <property type="entry name" value="Helicase_C-like"/>
</dbReference>
<dbReference type="CDD" id="cd18787">
    <property type="entry name" value="SF2_C_DEAD"/>
    <property type="match status" value="1"/>
</dbReference>
<feature type="domain" description="Helicase C-terminal" evidence="13">
    <location>
        <begin position="77"/>
        <end position="240"/>
    </location>
</feature>
<dbReference type="GO" id="GO:0005730">
    <property type="term" value="C:nucleolus"/>
    <property type="evidence" value="ECO:0007669"/>
    <property type="project" value="UniProtKB-SubCell"/>
</dbReference>
<dbReference type="InterPro" id="IPR050079">
    <property type="entry name" value="DEAD_box_RNA_helicase"/>
</dbReference>
<comment type="similarity">
    <text evidence="2">Belongs to the DEAD box helicase family. DDX54/DBP10 subfamily.</text>
</comment>
<evidence type="ECO:0000256" key="4">
    <source>
        <dbReference type="ARBA" id="ARBA00022741"/>
    </source>
</evidence>
<dbReference type="Pfam" id="PF08147">
    <property type="entry name" value="DBP10CT"/>
    <property type="match status" value="1"/>
</dbReference>
<name>A0AAD5SV06_9FUNG</name>
<dbReference type="InterPro" id="IPR012541">
    <property type="entry name" value="DBP10_C"/>
</dbReference>
<keyword evidence="5 10" id="KW-0378">Hydrolase</keyword>
<keyword evidence="6 10" id="KW-0347">Helicase</keyword>
<comment type="function">
    <text evidence="1">ATP-binding RNA helicase involved in the biogenesis of 60S ribosomal subunits and is required for the normal formation of 25S and 5.8S rRNAs.</text>
</comment>
<reference evidence="14" key="1">
    <citation type="submission" date="2020-05" db="EMBL/GenBank/DDBJ databases">
        <title>Phylogenomic resolution of chytrid fungi.</title>
        <authorList>
            <person name="Stajich J.E."/>
            <person name="Amses K."/>
            <person name="Simmons R."/>
            <person name="Seto K."/>
            <person name="Myers J."/>
            <person name="Bonds A."/>
            <person name="Quandt C.A."/>
            <person name="Barry K."/>
            <person name="Liu P."/>
            <person name="Grigoriev I."/>
            <person name="Longcore J.E."/>
            <person name="James T.Y."/>
        </authorList>
    </citation>
    <scope>NUCLEOTIDE SEQUENCE</scope>
    <source>
        <strain evidence="14">JEL0513</strain>
    </source>
</reference>
<evidence type="ECO:0000313" key="15">
    <source>
        <dbReference type="Proteomes" id="UP001211907"/>
    </source>
</evidence>
<evidence type="ECO:0000256" key="2">
    <source>
        <dbReference type="ARBA" id="ARBA00010379"/>
    </source>
</evidence>
<evidence type="ECO:0000256" key="8">
    <source>
        <dbReference type="ARBA" id="ARBA00022884"/>
    </source>
</evidence>
<dbReference type="Proteomes" id="UP001211907">
    <property type="component" value="Unassembled WGS sequence"/>
</dbReference>
<gene>
    <name evidence="14" type="primary">DBP10</name>
    <name evidence="14" type="ORF">HK100_002701</name>
</gene>
<organism evidence="14 15">
    <name type="scientific">Physocladia obscura</name>
    <dbReference type="NCBI Taxonomy" id="109957"/>
    <lineage>
        <taxon>Eukaryota</taxon>
        <taxon>Fungi</taxon>
        <taxon>Fungi incertae sedis</taxon>
        <taxon>Chytridiomycota</taxon>
        <taxon>Chytridiomycota incertae sedis</taxon>
        <taxon>Chytridiomycetes</taxon>
        <taxon>Chytridiales</taxon>
        <taxon>Chytriomycetaceae</taxon>
        <taxon>Physocladia</taxon>
    </lineage>
</organism>
<dbReference type="PANTHER" id="PTHR47959">
    <property type="entry name" value="ATP-DEPENDENT RNA HELICASE RHLE-RELATED"/>
    <property type="match status" value="1"/>
</dbReference>
<sequence length="686" mass="76967">MSLDLRTVEYVVFDEADRLFEMGFAEQLREILFKLPETRQTLLFSATLPKLLVDFAKAGLTDPALIRLDVDTKISTDLQLLFFSLKSEEKDAALLYLLNTVIPENQQTIIFAATKHIVEYLHELLHVCGIRSTYIFGSLDQVARTMHINRFRNGLVKILIVTDVAARGIDIPMLDNVINYDFPGSSKVLIHRVGRVGRAGRKGTAFSLVSGDELPYVIDFQIFSGRPLLYSTIFKETDQETQPSYTSDIILGHIPPGSLEMDREQVATRIKDSITLQTLRASVSNALKMYYKTRVNAGKESYARAKVISGDILGVHPYLRQFAGKGEVVRKSILDEISRFRPAETIFEFGKRGTKDNESVLMQARRIQLGRHINNSRASREDAESKTLEVQKRTIFRNTGMEDEATEADLQNAFKNLNEPTNKKRKRAAAGKPKSYRDEEFYMSHFQKDAATEKGYALKDSVSSTTGVADNFAERATEITVDMDADDEDGLKKKKGNLVWDKKKKEFVRHTVGSDNKKRIKTESGASVLASYKSDRFERWQKKTNINLPRTGEQELNIGESGVAGAVNPFERKYRHNNVTAANPKSRNFQRKASAAEAAARKSGSDPKVARQALMDLNASRPVPVAKNNGRRAPQSELKSENQIAKARKEKEKRREKTGRHAYIKGKGGKGSKFGGGKSSSGKGRR</sequence>
<dbReference type="SMART" id="SM00490">
    <property type="entry name" value="HELICc"/>
    <property type="match status" value="1"/>
</dbReference>
<evidence type="ECO:0000259" key="12">
    <source>
        <dbReference type="PROSITE" id="PS51192"/>
    </source>
</evidence>
<keyword evidence="15" id="KW-1185">Reference proteome</keyword>
<dbReference type="InterPro" id="IPR014001">
    <property type="entry name" value="Helicase_ATP-bd"/>
</dbReference>
<accession>A0AAD5SV06</accession>
<keyword evidence="4 10" id="KW-0547">Nucleotide-binding</keyword>
<dbReference type="SMART" id="SM01123">
    <property type="entry name" value="DBP10CT"/>
    <property type="match status" value="1"/>
</dbReference>
<evidence type="ECO:0000256" key="7">
    <source>
        <dbReference type="ARBA" id="ARBA00022840"/>
    </source>
</evidence>
<dbReference type="GO" id="GO:0003724">
    <property type="term" value="F:RNA helicase activity"/>
    <property type="evidence" value="ECO:0007669"/>
    <property type="project" value="UniProtKB-EC"/>
</dbReference>
<evidence type="ECO:0000256" key="10">
    <source>
        <dbReference type="RuleBase" id="RU000492"/>
    </source>
</evidence>
<feature type="compositionally biased region" description="Basic and acidic residues" evidence="11">
    <location>
        <begin position="599"/>
        <end position="609"/>
    </location>
</feature>
<feature type="domain" description="Helicase ATP-binding" evidence="12">
    <location>
        <begin position="1"/>
        <end position="66"/>
    </location>
</feature>
<dbReference type="InterPro" id="IPR027417">
    <property type="entry name" value="P-loop_NTPase"/>
</dbReference>
<comment type="caution">
    <text evidence="14">The sequence shown here is derived from an EMBL/GenBank/DDBJ whole genome shotgun (WGS) entry which is preliminary data.</text>
</comment>